<evidence type="ECO:0000313" key="15">
    <source>
        <dbReference type="EMBL" id="RDI42564.1"/>
    </source>
</evidence>
<evidence type="ECO:0000256" key="2">
    <source>
        <dbReference type="ARBA" id="ARBA00009919"/>
    </source>
</evidence>
<dbReference type="GO" id="GO:0061605">
    <property type="term" value="F:molybdopterin-synthase adenylyltransferase activity"/>
    <property type="evidence" value="ECO:0007669"/>
    <property type="project" value="UniProtKB-EC"/>
</dbReference>
<reference evidence="15 16" key="1">
    <citation type="submission" date="2018-07" db="EMBL/GenBank/DDBJ databases">
        <title>Genomic Encyclopedia of Type Strains, Phase IV (KMG-IV): sequencing the most valuable type-strain genomes for metagenomic binning, comparative biology and taxonomic classification.</title>
        <authorList>
            <person name="Goeker M."/>
        </authorList>
    </citation>
    <scope>NUCLEOTIDE SEQUENCE [LARGE SCALE GENOMIC DNA]</scope>
    <source>
        <strain evidence="15 16">DSM 16500</strain>
    </source>
</reference>
<evidence type="ECO:0000256" key="12">
    <source>
        <dbReference type="ARBA" id="ARBA00075328"/>
    </source>
</evidence>
<evidence type="ECO:0000256" key="8">
    <source>
        <dbReference type="ARBA" id="ARBA00063809"/>
    </source>
</evidence>
<comment type="pathway">
    <text evidence="1">Cofactor biosynthesis; molybdopterin biosynthesis.</text>
</comment>
<gene>
    <name evidence="15" type="ORF">C8D86_11434</name>
</gene>
<keyword evidence="16" id="KW-1185">Reference proteome</keyword>
<dbReference type="CDD" id="cd00158">
    <property type="entry name" value="RHOD"/>
    <property type="match status" value="1"/>
</dbReference>
<keyword evidence="3 15" id="KW-0808">Transferase</keyword>
<dbReference type="EC" id="2.7.7.80" evidence="9"/>
<dbReference type="GO" id="GO:0008641">
    <property type="term" value="F:ubiquitin-like modifier activating enzyme activity"/>
    <property type="evidence" value="ECO:0007669"/>
    <property type="project" value="InterPro"/>
</dbReference>
<comment type="caution">
    <text evidence="15">The sequence shown here is derived from an EMBL/GenBank/DDBJ whole genome shotgun (WGS) entry which is preliminary data.</text>
</comment>
<dbReference type="RefSeq" id="WP_114834628.1">
    <property type="nucleotide sequence ID" value="NZ_LR699115.1"/>
</dbReference>
<dbReference type="OrthoDB" id="9804286at2"/>
<feature type="domain" description="Rhodanese" evidence="14">
    <location>
        <begin position="283"/>
        <end position="365"/>
    </location>
</feature>
<dbReference type="PANTHER" id="PTHR10953:SF102">
    <property type="entry name" value="ADENYLYLTRANSFERASE AND SULFURTRANSFERASE MOCS3"/>
    <property type="match status" value="1"/>
</dbReference>
<comment type="subunit">
    <text evidence="8">Homodimer. Forms a stable heterotetrameric complex of 2 MoeB and 2 MoaD during adenylation of MoaD.</text>
</comment>
<evidence type="ECO:0000313" key="16">
    <source>
        <dbReference type="Proteomes" id="UP000254720"/>
    </source>
</evidence>
<dbReference type="InterPro" id="IPR036873">
    <property type="entry name" value="Rhodanese-like_dom_sf"/>
</dbReference>
<dbReference type="NCBIfam" id="NF004281">
    <property type="entry name" value="PRK05690.1"/>
    <property type="match status" value="1"/>
</dbReference>
<dbReference type="InterPro" id="IPR045886">
    <property type="entry name" value="ThiF/MoeB/HesA"/>
</dbReference>
<evidence type="ECO:0000256" key="6">
    <source>
        <dbReference type="ARBA" id="ARBA00052218"/>
    </source>
</evidence>
<sequence length="367" mass="40742">MPLTEMEFNRYIRQIHLKNIGVEGQQKLKKARVLCVGAGGLGSPLLVYLAAAGVGTIGIIDHDAVEISNLPRQILYQDRHVGEQKVCAAKTQLMKLNPACEIKTYNEKLDSTNAPALIDQFDIVADCTDNFAARYLINEHCVALGKPFVFASIHEFEGQCSIFLGDEGPCYQCLFPATSQNGMLPDCRTAGVLGVLPGLLGLIQAAEIIKWIVGQGTLLAGRVMMVDMLTMQFREFSLSHNPDCETCKRYRMMRPSKIERQQRDVKMNDYIISPSELSHALENNQDIQLVDVRTPEKHQAFNIGGTLIPLEELPNRFQELDPNKMVVTYCTSGGKSMTALQFLLSAGFKSVKSLDGGMTAWQKEKLK</sequence>
<protein>
    <recommendedName>
        <fullName evidence="10">Molybdopterin-synthase adenylyltransferase</fullName>
        <ecNumber evidence="9">2.7.7.80</ecNumber>
    </recommendedName>
    <alternativeName>
        <fullName evidence="13">MoaD protein adenylase</fullName>
    </alternativeName>
    <alternativeName>
        <fullName evidence="11">Molybdopterin-converting factor subunit 1 adenylase</fullName>
    </alternativeName>
    <alternativeName>
        <fullName evidence="12">Sulfur carrier protein MoaD adenylyltransferase</fullName>
    </alternativeName>
</protein>
<dbReference type="InterPro" id="IPR000594">
    <property type="entry name" value="ThiF_NAD_FAD-bd"/>
</dbReference>
<proteinExistence type="inferred from homology"/>
<evidence type="ECO:0000256" key="13">
    <source>
        <dbReference type="ARBA" id="ARBA00078531"/>
    </source>
</evidence>
<evidence type="ECO:0000256" key="7">
    <source>
        <dbReference type="ARBA" id="ARBA00055169"/>
    </source>
</evidence>
<evidence type="ECO:0000256" key="5">
    <source>
        <dbReference type="ARBA" id="ARBA00022840"/>
    </source>
</evidence>
<evidence type="ECO:0000256" key="11">
    <source>
        <dbReference type="ARBA" id="ARBA00075110"/>
    </source>
</evidence>
<dbReference type="GO" id="GO:0004792">
    <property type="term" value="F:thiosulfate-cyanide sulfurtransferase activity"/>
    <property type="evidence" value="ECO:0007669"/>
    <property type="project" value="TreeGrafter"/>
</dbReference>
<dbReference type="FunFam" id="3.40.50.720:FF:000033">
    <property type="entry name" value="Adenylyltransferase and sulfurtransferase MOCS3"/>
    <property type="match status" value="1"/>
</dbReference>
<dbReference type="CDD" id="cd00757">
    <property type="entry name" value="ThiF_MoeB_HesA_family"/>
    <property type="match status" value="1"/>
</dbReference>
<dbReference type="GO" id="GO:0005524">
    <property type="term" value="F:ATP binding"/>
    <property type="evidence" value="ECO:0007669"/>
    <property type="project" value="UniProtKB-KW"/>
</dbReference>
<dbReference type="InterPro" id="IPR001763">
    <property type="entry name" value="Rhodanese-like_dom"/>
</dbReference>
<dbReference type="EMBL" id="QQAX01000014">
    <property type="protein sequence ID" value="RDI42564.1"/>
    <property type="molecule type" value="Genomic_DNA"/>
</dbReference>
<dbReference type="PANTHER" id="PTHR10953">
    <property type="entry name" value="UBIQUITIN-ACTIVATING ENZYME E1"/>
    <property type="match status" value="1"/>
</dbReference>
<evidence type="ECO:0000256" key="9">
    <source>
        <dbReference type="ARBA" id="ARBA00066884"/>
    </source>
</evidence>
<keyword evidence="5" id="KW-0067">ATP-binding</keyword>
<comment type="function">
    <text evidence="7">Catalyzes the adenylation by ATP of the carboxyl group of the C-terminal glycine of sulfur carrier protein MoaD.</text>
</comment>
<evidence type="ECO:0000256" key="4">
    <source>
        <dbReference type="ARBA" id="ARBA00022741"/>
    </source>
</evidence>
<keyword evidence="15" id="KW-0548">Nucleotidyltransferase</keyword>
<dbReference type="PROSITE" id="PS50206">
    <property type="entry name" value="RHODANESE_3"/>
    <property type="match status" value="1"/>
</dbReference>
<comment type="similarity">
    <text evidence="2">Belongs to the HesA/MoeB/ThiF family.</text>
</comment>
<evidence type="ECO:0000259" key="14">
    <source>
        <dbReference type="PROSITE" id="PS50206"/>
    </source>
</evidence>
<evidence type="ECO:0000256" key="3">
    <source>
        <dbReference type="ARBA" id="ARBA00022679"/>
    </source>
</evidence>
<dbReference type="AlphaFoldDB" id="A0A370GJI8"/>
<dbReference type="Gene3D" id="3.40.250.10">
    <property type="entry name" value="Rhodanese-like domain"/>
    <property type="match status" value="1"/>
</dbReference>
<dbReference type="SUPFAM" id="SSF69572">
    <property type="entry name" value="Activating enzymes of the ubiquitin-like proteins"/>
    <property type="match status" value="1"/>
</dbReference>
<dbReference type="GO" id="GO:0005829">
    <property type="term" value="C:cytosol"/>
    <property type="evidence" value="ECO:0007669"/>
    <property type="project" value="TreeGrafter"/>
</dbReference>
<accession>A0A370GJI8</accession>
<dbReference type="Gene3D" id="3.40.50.720">
    <property type="entry name" value="NAD(P)-binding Rossmann-like Domain"/>
    <property type="match status" value="1"/>
</dbReference>
<dbReference type="GO" id="GO:0008146">
    <property type="term" value="F:sulfotransferase activity"/>
    <property type="evidence" value="ECO:0007669"/>
    <property type="project" value="TreeGrafter"/>
</dbReference>
<dbReference type="SMART" id="SM00450">
    <property type="entry name" value="RHOD"/>
    <property type="match status" value="1"/>
</dbReference>
<evidence type="ECO:0000256" key="1">
    <source>
        <dbReference type="ARBA" id="ARBA00005046"/>
    </source>
</evidence>
<keyword evidence="4" id="KW-0547">Nucleotide-binding</keyword>
<dbReference type="Pfam" id="PF00581">
    <property type="entry name" value="Rhodanese"/>
    <property type="match status" value="1"/>
</dbReference>
<organism evidence="15 16">
    <name type="scientific">Aquicella lusitana</name>
    <dbReference type="NCBI Taxonomy" id="254246"/>
    <lineage>
        <taxon>Bacteria</taxon>
        <taxon>Pseudomonadati</taxon>
        <taxon>Pseudomonadota</taxon>
        <taxon>Gammaproteobacteria</taxon>
        <taxon>Legionellales</taxon>
        <taxon>Coxiellaceae</taxon>
        <taxon>Aquicella</taxon>
    </lineage>
</organism>
<name>A0A370GJI8_9COXI</name>
<dbReference type="InterPro" id="IPR035985">
    <property type="entry name" value="Ubiquitin-activating_enz"/>
</dbReference>
<dbReference type="Proteomes" id="UP000254720">
    <property type="component" value="Unassembled WGS sequence"/>
</dbReference>
<evidence type="ECO:0000256" key="10">
    <source>
        <dbReference type="ARBA" id="ARBA00073635"/>
    </source>
</evidence>
<comment type="catalytic activity">
    <reaction evidence="6">
        <text>[molybdopterin-synthase sulfur-carrier protein]-C-terminal Gly-Gly + ATP + H(+) = [molybdopterin-synthase sulfur-carrier protein]-C-terminal Gly-Gly-AMP + diphosphate</text>
        <dbReference type="Rhea" id="RHEA:43616"/>
        <dbReference type="Rhea" id="RHEA-COMP:12159"/>
        <dbReference type="Rhea" id="RHEA-COMP:12202"/>
        <dbReference type="ChEBI" id="CHEBI:15378"/>
        <dbReference type="ChEBI" id="CHEBI:30616"/>
        <dbReference type="ChEBI" id="CHEBI:33019"/>
        <dbReference type="ChEBI" id="CHEBI:90618"/>
        <dbReference type="ChEBI" id="CHEBI:90778"/>
        <dbReference type="EC" id="2.7.7.80"/>
    </reaction>
</comment>
<dbReference type="Pfam" id="PF00899">
    <property type="entry name" value="ThiF"/>
    <property type="match status" value="1"/>
</dbReference>